<dbReference type="PANTHER" id="PTHR11061:SF49">
    <property type="entry name" value="23S RRNA (URACIL(1939)-C(5))-METHYLTRANSFERASE RLMD"/>
    <property type="match status" value="1"/>
</dbReference>
<keyword evidence="1" id="KW-0004">4Fe-4S</keyword>
<dbReference type="Gene3D" id="2.40.50.1070">
    <property type="match status" value="1"/>
</dbReference>
<dbReference type="PROSITE" id="PS51687">
    <property type="entry name" value="SAM_MT_RNA_M5U"/>
    <property type="match status" value="1"/>
</dbReference>
<dbReference type="AlphaFoldDB" id="A0A485M0N3"/>
<gene>
    <name evidence="6" type="primary">rlmD</name>
    <name evidence="6" type="ORF">SCFA_320011</name>
</gene>
<sequence length="430" mass="47507">MDTDEFTITIDSLSYGGRGVGRREDGKVVFVPMVLPTEIVQVRVEKEHASYCVANASALIKASPHRVAPECPYFTLCGGCDWQHLSYPEQLTWKAVILRDEIAKHLHLPMPGHVEAVPSPLTYGYRGHASLQCGNDPEFALGFFQKGTRTIIDLVECPVLRPRVREIITGVREILRTNPIPGLHSIEIHSPQDESILQLKCRGNIHQSALMTMELMYRELDITGLSLVVFGSRRSDHVLGQRFCRYSLPLTGREVHLSCSFGDFIQANMQANTALVEHVMSLAEGSEKILDLYSGSGNFSIPLSFVASEVVAIERSSRLASLGRVGAKKNHAGNVKFLALEALKAVTSIRDESVGFDAVVLDPPRQGAKEVVKVLPELHASRIIYISCNPSTLARDLAVLCGAGFALKQVKLFDMFPQTYHIESVAYLER</sequence>
<dbReference type="InterPro" id="IPR012340">
    <property type="entry name" value="NA-bd_OB-fold"/>
</dbReference>
<evidence type="ECO:0000256" key="1">
    <source>
        <dbReference type="ARBA" id="ARBA00022485"/>
    </source>
</evidence>
<dbReference type="SUPFAM" id="SSF53335">
    <property type="entry name" value="S-adenosyl-L-methionine-dependent methyltransferases"/>
    <property type="match status" value="1"/>
</dbReference>
<evidence type="ECO:0000256" key="3">
    <source>
        <dbReference type="ARBA" id="ARBA00022679"/>
    </source>
</evidence>
<evidence type="ECO:0000313" key="6">
    <source>
        <dbReference type="EMBL" id="VFU14816.1"/>
    </source>
</evidence>
<evidence type="ECO:0000256" key="2">
    <source>
        <dbReference type="ARBA" id="ARBA00022603"/>
    </source>
</evidence>
<dbReference type="InterPro" id="IPR002792">
    <property type="entry name" value="TRAM_dom"/>
</dbReference>
<evidence type="ECO:0000256" key="4">
    <source>
        <dbReference type="ARBA" id="ARBA00022691"/>
    </source>
</evidence>
<dbReference type="PANTHER" id="PTHR11061">
    <property type="entry name" value="RNA M5U METHYLTRANSFERASE"/>
    <property type="match status" value="1"/>
</dbReference>
<dbReference type="EC" id="2.1.1.190" evidence="6"/>
<keyword evidence="3 6" id="KW-0808">Transferase</keyword>
<dbReference type="CDD" id="cd02440">
    <property type="entry name" value="AdoMet_MTases"/>
    <property type="match status" value="1"/>
</dbReference>
<feature type="domain" description="TRAM" evidence="5">
    <location>
        <begin position="1"/>
        <end position="58"/>
    </location>
</feature>
<organism evidence="6">
    <name type="scientific">anaerobic digester metagenome</name>
    <dbReference type="NCBI Taxonomy" id="1263854"/>
    <lineage>
        <taxon>unclassified sequences</taxon>
        <taxon>metagenomes</taxon>
        <taxon>ecological metagenomes</taxon>
    </lineage>
</organism>
<dbReference type="Gene3D" id="3.40.50.150">
    <property type="entry name" value="Vaccinia Virus protein VP39"/>
    <property type="match status" value="1"/>
</dbReference>
<keyword evidence="4" id="KW-0949">S-adenosyl-L-methionine</keyword>
<dbReference type="PROSITE" id="PS01231">
    <property type="entry name" value="TRMA_2"/>
    <property type="match status" value="1"/>
</dbReference>
<keyword evidence="1" id="KW-0411">Iron-sulfur</keyword>
<dbReference type="Pfam" id="PF05958">
    <property type="entry name" value="tRNA_U5-meth_tr"/>
    <property type="match status" value="1"/>
</dbReference>
<dbReference type="Gene3D" id="2.40.50.140">
    <property type="entry name" value="Nucleic acid-binding proteins"/>
    <property type="match status" value="1"/>
</dbReference>
<dbReference type="SUPFAM" id="SSF50249">
    <property type="entry name" value="Nucleic acid-binding proteins"/>
    <property type="match status" value="1"/>
</dbReference>
<proteinExistence type="predicted"/>
<dbReference type="InterPro" id="IPR010280">
    <property type="entry name" value="U5_MeTrfase_fam"/>
</dbReference>
<dbReference type="InterPro" id="IPR030391">
    <property type="entry name" value="MeTrfase_TrmA_CS"/>
</dbReference>
<dbReference type="GO" id="GO:0051539">
    <property type="term" value="F:4 iron, 4 sulfur cluster binding"/>
    <property type="evidence" value="ECO:0007669"/>
    <property type="project" value="UniProtKB-KW"/>
</dbReference>
<dbReference type="InterPro" id="IPR029063">
    <property type="entry name" value="SAM-dependent_MTases_sf"/>
</dbReference>
<reference evidence="6" key="1">
    <citation type="submission" date="2019-03" db="EMBL/GenBank/DDBJ databases">
        <authorList>
            <person name="Hao L."/>
        </authorList>
    </citation>
    <scope>NUCLEOTIDE SEQUENCE</scope>
</reference>
<keyword evidence="1" id="KW-0408">Iron</keyword>
<dbReference type="PROSITE" id="PS01230">
    <property type="entry name" value="TRMA_1"/>
    <property type="match status" value="1"/>
</dbReference>
<dbReference type="GO" id="GO:0070041">
    <property type="term" value="F:rRNA (uridine-C5-)-methyltransferase activity"/>
    <property type="evidence" value="ECO:0007669"/>
    <property type="project" value="TreeGrafter"/>
</dbReference>
<name>A0A485M0N3_9ZZZZ</name>
<protein>
    <submittedName>
        <fullName evidence="6">23S rRNA (Uracil(1939)-C(5))-methyltransferase RlmD</fullName>
        <ecNumber evidence="6">2.1.1.190</ecNumber>
    </submittedName>
</protein>
<dbReference type="Pfam" id="PF01938">
    <property type="entry name" value="TRAM"/>
    <property type="match status" value="1"/>
</dbReference>
<dbReference type="GO" id="GO:0070475">
    <property type="term" value="P:rRNA base methylation"/>
    <property type="evidence" value="ECO:0007669"/>
    <property type="project" value="TreeGrafter"/>
</dbReference>
<dbReference type="InterPro" id="IPR030390">
    <property type="entry name" value="MeTrfase_TrmA_AS"/>
</dbReference>
<evidence type="ECO:0000259" key="5">
    <source>
        <dbReference type="PROSITE" id="PS50926"/>
    </source>
</evidence>
<accession>A0A485M0N3</accession>
<keyword evidence="1" id="KW-0479">Metal-binding</keyword>
<keyword evidence="2 6" id="KW-0489">Methyltransferase</keyword>
<dbReference type="EMBL" id="CAADRM010000095">
    <property type="protein sequence ID" value="VFU14816.1"/>
    <property type="molecule type" value="Genomic_DNA"/>
</dbReference>
<dbReference type="PROSITE" id="PS50926">
    <property type="entry name" value="TRAM"/>
    <property type="match status" value="1"/>
</dbReference>